<dbReference type="OrthoDB" id="315997at2759"/>
<dbReference type="AlphaFoldDB" id="A0A8S1XP82"/>
<gene>
    <name evidence="1" type="ORF">POCTA_138.1.T1290011</name>
</gene>
<reference evidence="1" key="1">
    <citation type="submission" date="2021-01" db="EMBL/GenBank/DDBJ databases">
        <authorList>
            <consortium name="Genoscope - CEA"/>
            <person name="William W."/>
        </authorList>
    </citation>
    <scope>NUCLEOTIDE SEQUENCE</scope>
</reference>
<accession>A0A8S1XP82</accession>
<dbReference type="Proteomes" id="UP000683925">
    <property type="component" value="Unassembled WGS sequence"/>
</dbReference>
<dbReference type="OMA" id="QILRIDI"/>
<sequence length="551" mass="64617">MKEKEQRYVIEDIICPFGIFYRYKKQFYIIKDNSEVKYLTEEGQILRIDITSTNQQAEVLKKWEQIVKLYWKGQHDTNRVKVGKWTATWQGEIIKDVGGTYNNFGEKQGQWKDLITNYWSLAQVYEVGKYQKGLRQGKWMFLYKDQEIGCGVYNLQGEKNGKWLELSNAFCENSKVSYIGEYYNGKKIGRWDIYFKYQGKNNKIGGGEYDQARKQRKIGQWIDISDGFFEDSQITFHGDYKNGKKFGKWDIMFTWNGQNKIGGGLYDQHGEGLKIGKWIDIYDQYQQNRQITYNGEYKNGKKVSRWDIWFNYIGKSNKMGGGSYDEQGQELKVGSWLELSDGFCDSSQVTYNGEYEIGKKVGRWEAWFNKEGKNIKIGCGSYDEGGEGFKNGQWIDVHDQYLDCRQVAYYGEYRFGKKVGRWEIRFEDNEIGGGWFDQAGEGLKNGQWIDISDGFYQESQVTFHGEYQNGKKIGRWDIWYNKEGQNIKIGGGSYDEEGLGVKIGQWIEISDQFDDYYEVTQKGKYQNGIKVGNWLENFRGFNKIKEIQYDN</sequence>
<protein>
    <submittedName>
        <fullName evidence="1">Uncharacterized protein</fullName>
    </submittedName>
</protein>
<dbReference type="EMBL" id="CAJJDP010000129">
    <property type="protein sequence ID" value="CAD8203039.1"/>
    <property type="molecule type" value="Genomic_DNA"/>
</dbReference>
<comment type="caution">
    <text evidence="1">The sequence shown here is derived from an EMBL/GenBank/DDBJ whole genome shotgun (WGS) entry which is preliminary data.</text>
</comment>
<dbReference type="PANTHER" id="PTHR33706:SF1">
    <property type="entry name" value="TPR REPEAT PROTEIN"/>
    <property type="match status" value="1"/>
</dbReference>
<organism evidence="1 2">
    <name type="scientific">Paramecium octaurelia</name>
    <dbReference type="NCBI Taxonomy" id="43137"/>
    <lineage>
        <taxon>Eukaryota</taxon>
        <taxon>Sar</taxon>
        <taxon>Alveolata</taxon>
        <taxon>Ciliophora</taxon>
        <taxon>Intramacronucleata</taxon>
        <taxon>Oligohymenophorea</taxon>
        <taxon>Peniculida</taxon>
        <taxon>Parameciidae</taxon>
        <taxon>Paramecium</taxon>
    </lineage>
</organism>
<evidence type="ECO:0000313" key="1">
    <source>
        <dbReference type="EMBL" id="CAD8203039.1"/>
    </source>
</evidence>
<evidence type="ECO:0000313" key="2">
    <source>
        <dbReference type="Proteomes" id="UP000683925"/>
    </source>
</evidence>
<proteinExistence type="predicted"/>
<keyword evidence="2" id="KW-1185">Reference proteome</keyword>
<dbReference type="PANTHER" id="PTHR33706">
    <property type="entry name" value="MORN VARIANT REPEAT PROTEIN"/>
    <property type="match status" value="1"/>
</dbReference>
<name>A0A8S1XP82_PAROT</name>